<keyword evidence="7" id="KW-0349">Heme</keyword>
<dbReference type="Proteomes" id="UP000800035">
    <property type="component" value="Unassembled WGS sequence"/>
</dbReference>
<dbReference type="Gene3D" id="1.10.630.10">
    <property type="entry name" value="Cytochrome P450"/>
    <property type="match status" value="1"/>
</dbReference>
<dbReference type="InterPro" id="IPR050121">
    <property type="entry name" value="Cytochrome_P450_monoxygenase"/>
</dbReference>
<evidence type="ECO:0000256" key="5">
    <source>
        <dbReference type="ARBA" id="ARBA00023004"/>
    </source>
</evidence>
<feature type="binding site" description="axial binding residue" evidence="7">
    <location>
        <position position="458"/>
    </location>
    <ligand>
        <name>heme</name>
        <dbReference type="ChEBI" id="CHEBI:30413"/>
    </ligand>
    <ligandPart>
        <name>Fe</name>
        <dbReference type="ChEBI" id="CHEBI:18248"/>
    </ligandPart>
</feature>
<gene>
    <name evidence="8" type="ORF">CC80DRAFT_523550</name>
</gene>
<evidence type="ECO:0000256" key="1">
    <source>
        <dbReference type="ARBA" id="ARBA00001971"/>
    </source>
</evidence>
<evidence type="ECO:0000256" key="6">
    <source>
        <dbReference type="ARBA" id="ARBA00023033"/>
    </source>
</evidence>
<dbReference type="AlphaFoldDB" id="A0A6A5U3T7"/>
<keyword evidence="5 7" id="KW-0408">Iron</keyword>
<keyword evidence="6 8" id="KW-0503">Monooxygenase</keyword>
<dbReference type="InterPro" id="IPR036396">
    <property type="entry name" value="Cyt_P450_sf"/>
</dbReference>
<dbReference type="PANTHER" id="PTHR24305">
    <property type="entry name" value="CYTOCHROME P450"/>
    <property type="match status" value="1"/>
</dbReference>
<dbReference type="GO" id="GO:0005506">
    <property type="term" value="F:iron ion binding"/>
    <property type="evidence" value="ECO:0007669"/>
    <property type="project" value="InterPro"/>
</dbReference>
<dbReference type="GO" id="GO:0016705">
    <property type="term" value="F:oxidoreductase activity, acting on paired donors, with incorporation or reduction of molecular oxygen"/>
    <property type="evidence" value="ECO:0007669"/>
    <property type="project" value="InterPro"/>
</dbReference>
<comment type="cofactor">
    <cofactor evidence="1 7">
        <name>heme</name>
        <dbReference type="ChEBI" id="CHEBI:30413"/>
    </cofactor>
</comment>
<evidence type="ECO:0000313" key="8">
    <source>
        <dbReference type="EMBL" id="KAF1959561.1"/>
    </source>
</evidence>
<reference evidence="8" key="1">
    <citation type="journal article" date="2020" name="Stud. Mycol.">
        <title>101 Dothideomycetes genomes: a test case for predicting lifestyles and emergence of pathogens.</title>
        <authorList>
            <person name="Haridas S."/>
            <person name="Albert R."/>
            <person name="Binder M."/>
            <person name="Bloem J."/>
            <person name="Labutti K."/>
            <person name="Salamov A."/>
            <person name="Andreopoulos B."/>
            <person name="Baker S."/>
            <person name="Barry K."/>
            <person name="Bills G."/>
            <person name="Bluhm B."/>
            <person name="Cannon C."/>
            <person name="Castanera R."/>
            <person name="Culley D."/>
            <person name="Daum C."/>
            <person name="Ezra D."/>
            <person name="Gonzalez J."/>
            <person name="Henrissat B."/>
            <person name="Kuo A."/>
            <person name="Liang C."/>
            <person name="Lipzen A."/>
            <person name="Lutzoni F."/>
            <person name="Magnuson J."/>
            <person name="Mondo S."/>
            <person name="Nolan M."/>
            <person name="Ohm R."/>
            <person name="Pangilinan J."/>
            <person name="Park H.-J."/>
            <person name="Ramirez L."/>
            <person name="Alfaro M."/>
            <person name="Sun H."/>
            <person name="Tritt A."/>
            <person name="Yoshinaga Y."/>
            <person name="Zwiers L.-H."/>
            <person name="Turgeon B."/>
            <person name="Goodwin S."/>
            <person name="Spatafora J."/>
            <person name="Crous P."/>
            <person name="Grigoriev I."/>
        </authorList>
    </citation>
    <scope>NUCLEOTIDE SEQUENCE</scope>
    <source>
        <strain evidence="8">CBS 675.92</strain>
    </source>
</reference>
<protein>
    <submittedName>
        <fullName evidence="8">Putative cytochrome P450 monooxygenase</fullName>
    </submittedName>
</protein>
<comment type="similarity">
    <text evidence="2">Belongs to the cytochrome P450 family.</text>
</comment>
<dbReference type="Pfam" id="PF00067">
    <property type="entry name" value="p450"/>
    <property type="match status" value="1"/>
</dbReference>
<sequence>MSNSPGPTTSFWSSLTVSPRTTIPYIFASIILTHCLLLSPLAKFPGPKLAAATGLYEFYFNFFRNSKYAFEIERLHDIYGPILRVNPYELSIRDAEFHDKIYVSASTRPTEIYNHFVDGVDFQGSHFLTIPHDLHRTRRKPLEPFFSRQGTTRFEPAIQGLAQKFARRLHALEGTGTVVRLDHAFEPTSLLEDEKFSADWYESLDTIVKSMPLFEGFPGLIRVVRWVPQALLKWMDPRSQLFNDWKDMCERHILDIKREKHTSPDVHTQPKGKRTTLLRSLVHSDLPESELATPRLVNEAQVLLGAGTIGTSRVLDLIAYYIVANPSIRLRIAEELDEVMREWPARKPTWAELEKLPYFQAVIKEGLRLSYGIMRRLPRISPKIPIQYHEWSIPAGLTQTETLTSTQTPVGMSAYMQHSDPNVFPEPSKFLPERWLHGNVTPLMNRNFVPFARGSRNCLGINLAYAEINHVLAVLFRRDGPQFRLYHTDESDVKPVHDFVVPLPRVDTEGVRIIMD</sequence>
<keyword evidence="3 7" id="KW-0479">Metal-binding</keyword>
<proteinExistence type="inferred from homology"/>
<dbReference type="InterPro" id="IPR001128">
    <property type="entry name" value="Cyt_P450"/>
</dbReference>
<keyword evidence="4" id="KW-0560">Oxidoreductase</keyword>
<dbReference type="PRINTS" id="PR00465">
    <property type="entry name" value="EP450IV"/>
</dbReference>
<dbReference type="OrthoDB" id="3945418at2759"/>
<dbReference type="EMBL" id="ML976984">
    <property type="protein sequence ID" value="KAF1959561.1"/>
    <property type="molecule type" value="Genomic_DNA"/>
</dbReference>
<dbReference type="PANTHER" id="PTHR24305:SF157">
    <property type="entry name" value="N-ACETYLTRYPTOPHAN 6-HYDROXYLASE IVOC-RELATED"/>
    <property type="match status" value="1"/>
</dbReference>
<dbReference type="CDD" id="cd11062">
    <property type="entry name" value="CYP58-like"/>
    <property type="match status" value="1"/>
</dbReference>
<keyword evidence="9" id="KW-1185">Reference proteome</keyword>
<dbReference type="GO" id="GO:0004497">
    <property type="term" value="F:monooxygenase activity"/>
    <property type="evidence" value="ECO:0007669"/>
    <property type="project" value="UniProtKB-KW"/>
</dbReference>
<organism evidence="8 9">
    <name type="scientific">Byssothecium circinans</name>
    <dbReference type="NCBI Taxonomy" id="147558"/>
    <lineage>
        <taxon>Eukaryota</taxon>
        <taxon>Fungi</taxon>
        <taxon>Dikarya</taxon>
        <taxon>Ascomycota</taxon>
        <taxon>Pezizomycotina</taxon>
        <taxon>Dothideomycetes</taxon>
        <taxon>Pleosporomycetidae</taxon>
        <taxon>Pleosporales</taxon>
        <taxon>Massarineae</taxon>
        <taxon>Massarinaceae</taxon>
        <taxon>Byssothecium</taxon>
    </lineage>
</organism>
<accession>A0A6A5U3T7</accession>
<evidence type="ECO:0000313" key="9">
    <source>
        <dbReference type="Proteomes" id="UP000800035"/>
    </source>
</evidence>
<evidence type="ECO:0000256" key="3">
    <source>
        <dbReference type="ARBA" id="ARBA00022723"/>
    </source>
</evidence>
<dbReference type="GO" id="GO:0020037">
    <property type="term" value="F:heme binding"/>
    <property type="evidence" value="ECO:0007669"/>
    <property type="project" value="InterPro"/>
</dbReference>
<evidence type="ECO:0000256" key="2">
    <source>
        <dbReference type="ARBA" id="ARBA00010617"/>
    </source>
</evidence>
<evidence type="ECO:0000256" key="4">
    <source>
        <dbReference type="ARBA" id="ARBA00023002"/>
    </source>
</evidence>
<dbReference type="SUPFAM" id="SSF48264">
    <property type="entry name" value="Cytochrome P450"/>
    <property type="match status" value="1"/>
</dbReference>
<name>A0A6A5U3T7_9PLEO</name>
<evidence type="ECO:0000256" key="7">
    <source>
        <dbReference type="PIRSR" id="PIRSR602403-1"/>
    </source>
</evidence>
<dbReference type="InterPro" id="IPR002403">
    <property type="entry name" value="Cyt_P450_E_grp-IV"/>
</dbReference>